<organism evidence="1">
    <name type="scientific">Medicago truncatula</name>
    <name type="common">Barrel medic</name>
    <name type="synonym">Medicago tribuloides</name>
    <dbReference type="NCBI Taxonomy" id="3880"/>
    <lineage>
        <taxon>Eukaryota</taxon>
        <taxon>Viridiplantae</taxon>
        <taxon>Streptophyta</taxon>
        <taxon>Embryophyta</taxon>
        <taxon>Tracheophyta</taxon>
        <taxon>Spermatophyta</taxon>
        <taxon>Magnoliopsida</taxon>
        <taxon>eudicotyledons</taxon>
        <taxon>Gunneridae</taxon>
        <taxon>Pentapetalae</taxon>
        <taxon>rosids</taxon>
        <taxon>fabids</taxon>
        <taxon>Fabales</taxon>
        <taxon>Fabaceae</taxon>
        <taxon>Papilionoideae</taxon>
        <taxon>50 kb inversion clade</taxon>
        <taxon>NPAAA clade</taxon>
        <taxon>Hologalegina</taxon>
        <taxon>IRL clade</taxon>
        <taxon>Trifolieae</taxon>
        <taxon>Medicago</taxon>
    </lineage>
</organism>
<sequence>MEDDKIRINSCVGTSPGTSEVIIFAVLYCKLRKIPNTNYGNQEKYAARILDFLSSKRSGKRERDSWNAYLLQSKGDLRDLIFTKLVHIRVRINTSDHPKAENDRDFILTDSTIKVNVLLN</sequence>
<name>A0A396GUW0_MEDTR</name>
<dbReference type="EMBL" id="PSQE01000007">
    <property type="protein sequence ID" value="RHN44882.1"/>
    <property type="molecule type" value="Genomic_DNA"/>
</dbReference>
<evidence type="ECO:0000313" key="1">
    <source>
        <dbReference type="EMBL" id="RHN44882.1"/>
    </source>
</evidence>
<accession>A0A396GUW0</accession>
<comment type="caution">
    <text evidence="1">The sequence shown here is derived from an EMBL/GenBank/DDBJ whole genome shotgun (WGS) entry which is preliminary data.</text>
</comment>
<dbReference type="AlphaFoldDB" id="A0A396GUW0"/>
<proteinExistence type="predicted"/>
<dbReference type="Gramene" id="rna39049">
    <property type="protein sequence ID" value="RHN44882.1"/>
    <property type="gene ID" value="gene39049"/>
</dbReference>
<protein>
    <submittedName>
        <fullName evidence="1">Uncharacterized protein</fullName>
    </submittedName>
</protein>
<gene>
    <name evidence="1" type="ORF">MtrunA17_Chr7g0224191</name>
</gene>
<dbReference type="Proteomes" id="UP000265566">
    <property type="component" value="Chromosome 7"/>
</dbReference>
<reference evidence="1" key="1">
    <citation type="journal article" date="2018" name="Nat. Plants">
        <title>Whole-genome landscape of Medicago truncatula symbiotic genes.</title>
        <authorList>
            <person name="Pecrix Y."/>
            <person name="Gamas P."/>
            <person name="Carrere S."/>
        </authorList>
    </citation>
    <scope>NUCLEOTIDE SEQUENCE</scope>
    <source>
        <tissue evidence="1">Leaves</tissue>
    </source>
</reference>